<dbReference type="SUPFAM" id="SSF55469">
    <property type="entry name" value="FMN-dependent nitroreductase-like"/>
    <property type="match status" value="1"/>
</dbReference>
<dbReference type="Gene3D" id="3.40.109.10">
    <property type="entry name" value="NADH Oxidase"/>
    <property type="match status" value="1"/>
</dbReference>
<feature type="domain" description="Nitroreductase" evidence="6">
    <location>
        <begin position="13"/>
        <end position="186"/>
    </location>
</feature>
<keyword evidence="5" id="KW-0560">Oxidoreductase</keyword>
<dbReference type="Pfam" id="PF00881">
    <property type="entry name" value="Nitroreductase"/>
    <property type="match status" value="1"/>
</dbReference>
<dbReference type="EMBL" id="WNKU01000001">
    <property type="protein sequence ID" value="MTV47523.1"/>
    <property type="molecule type" value="Genomic_DNA"/>
</dbReference>
<gene>
    <name evidence="7" type="ORF">GJ688_00840</name>
</gene>
<dbReference type="PANTHER" id="PTHR43673">
    <property type="entry name" value="NAD(P)H NITROREDUCTASE YDGI-RELATED"/>
    <property type="match status" value="1"/>
</dbReference>
<comment type="cofactor">
    <cofactor evidence="1">
        <name>FMN</name>
        <dbReference type="ChEBI" id="CHEBI:58210"/>
    </cofactor>
</comment>
<proteinExistence type="inferred from homology"/>
<protein>
    <recommendedName>
        <fullName evidence="6">Nitroreductase domain-containing protein</fullName>
    </recommendedName>
</protein>
<dbReference type="Proteomes" id="UP000430670">
    <property type="component" value="Unassembled WGS sequence"/>
</dbReference>
<dbReference type="InterPro" id="IPR000415">
    <property type="entry name" value="Nitroreductase-like"/>
</dbReference>
<evidence type="ECO:0000256" key="5">
    <source>
        <dbReference type="ARBA" id="ARBA00023002"/>
    </source>
</evidence>
<evidence type="ECO:0000259" key="6">
    <source>
        <dbReference type="Pfam" id="PF00881"/>
    </source>
</evidence>
<dbReference type="GO" id="GO:0016491">
    <property type="term" value="F:oxidoreductase activity"/>
    <property type="evidence" value="ECO:0007669"/>
    <property type="project" value="UniProtKB-KW"/>
</dbReference>
<keyword evidence="4" id="KW-0288">FMN</keyword>
<evidence type="ECO:0000256" key="2">
    <source>
        <dbReference type="ARBA" id="ARBA00007118"/>
    </source>
</evidence>
<evidence type="ECO:0000256" key="3">
    <source>
        <dbReference type="ARBA" id="ARBA00022630"/>
    </source>
</evidence>
<organism evidence="7 8">
    <name type="scientific">Heliobacterium mobile</name>
    <name type="common">Heliobacillus mobilis</name>
    <dbReference type="NCBI Taxonomy" id="28064"/>
    <lineage>
        <taxon>Bacteria</taxon>
        <taxon>Bacillati</taxon>
        <taxon>Bacillota</taxon>
        <taxon>Clostridia</taxon>
        <taxon>Eubacteriales</taxon>
        <taxon>Heliobacteriaceae</taxon>
        <taxon>Heliobacterium</taxon>
    </lineage>
</organism>
<reference evidence="7 8" key="1">
    <citation type="submission" date="2019-11" db="EMBL/GenBank/DDBJ databases">
        <title>Whole-genome sequence of a the green, strictly anaerobic photosynthetic bacterium Heliobacillus mobilis DSM 6151.</title>
        <authorList>
            <person name="Kyndt J.A."/>
            <person name="Meyer T.E."/>
        </authorList>
    </citation>
    <scope>NUCLEOTIDE SEQUENCE [LARGE SCALE GENOMIC DNA]</scope>
    <source>
        <strain evidence="7 8">DSM 6151</strain>
    </source>
</reference>
<keyword evidence="8" id="KW-1185">Reference proteome</keyword>
<dbReference type="OrthoDB" id="9812105at2"/>
<evidence type="ECO:0000313" key="7">
    <source>
        <dbReference type="EMBL" id="MTV47523.1"/>
    </source>
</evidence>
<evidence type="ECO:0000256" key="1">
    <source>
        <dbReference type="ARBA" id="ARBA00001917"/>
    </source>
</evidence>
<name>A0A6I3SBN6_HELMO</name>
<dbReference type="PANTHER" id="PTHR43673:SF2">
    <property type="entry name" value="NITROREDUCTASE"/>
    <property type="match status" value="1"/>
</dbReference>
<comment type="similarity">
    <text evidence="2">Belongs to the nitroreductase family.</text>
</comment>
<dbReference type="InterPro" id="IPR029479">
    <property type="entry name" value="Nitroreductase"/>
</dbReference>
<sequence length="214" mass="23644">MKGESLMNVMEAIQQRHAVRAYKPDPISTDLMKQLLECARRAPSAVNMQPWKFIAVTDQVMREKLKAAAGGQSQVSQAPVVLVCLADEAGCDRMAAKMEVYAENPNIPTPMRESFRKRSEPIKNNADIRKVLAGSNSYIAIAYLTLAAKELGLDTCWMTGYDEAEVKKLLNIPSGVHVVSLLTLGYAAEVAVEEHDRLPFDDIVYGESYGTPLR</sequence>
<evidence type="ECO:0000313" key="8">
    <source>
        <dbReference type="Proteomes" id="UP000430670"/>
    </source>
</evidence>
<keyword evidence="3" id="KW-0285">Flavoprotein</keyword>
<comment type="caution">
    <text evidence="7">The sequence shown here is derived from an EMBL/GenBank/DDBJ whole genome shotgun (WGS) entry which is preliminary data.</text>
</comment>
<accession>A0A6I3SBN6</accession>
<dbReference type="AlphaFoldDB" id="A0A6I3SBN6"/>
<evidence type="ECO:0000256" key="4">
    <source>
        <dbReference type="ARBA" id="ARBA00022643"/>
    </source>
</evidence>